<dbReference type="EMBL" id="JALJOR010000004">
    <property type="protein sequence ID" value="KAK9817889.1"/>
    <property type="molecule type" value="Genomic_DNA"/>
</dbReference>
<dbReference type="PANTHER" id="PTHR34116:SF2">
    <property type="entry name" value="THH1_TOM1_TOM3 DOMAIN-CONTAINING PROTEIN"/>
    <property type="match status" value="1"/>
</dbReference>
<reference evidence="3 4" key="1">
    <citation type="journal article" date="2024" name="Nat. Commun.">
        <title>Phylogenomics reveals the evolutionary origins of lichenization in chlorophyte algae.</title>
        <authorList>
            <person name="Puginier C."/>
            <person name="Libourel C."/>
            <person name="Otte J."/>
            <person name="Skaloud P."/>
            <person name="Haon M."/>
            <person name="Grisel S."/>
            <person name="Petersen M."/>
            <person name="Berrin J.G."/>
            <person name="Delaux P.M."/>
            <person name="Dal Grande F."/>
            <person name="Keller J."/>
        </authorList>
    </citation>
    <scope>NUCLEOTIDE SEQUENCE [LARGE SCALE GENOMIC DNA]</scope>
    <source>
        <strain evidence="3 4">SAG 2043</strain>
    </source>
</reference>
<protein>
    <submittedName>
        <fullName evidence="3">Uncharacterized protein</fullName>
    </submittedName>
</protein>
<feature type="transmembrane region" description="Helical" evidence="2">
    <location>
        <begin position="56"/>
        <end position="77"/>
    </location>
</feature>
<comment type="caution">
    <text evidence="3">The sequence shown here is derived from an EMBL/GenBank/DDBJ whole genome shotgun (WGS) entry which is preliminary data.</text>
</comment>
<feature type="transmembrane region" description="Helical" evidence="2">
    <location>
        <begin position="140"/>
        <end position="165"/>
    </location>
</feature>
<evidence type="ECO:0000313" key="3">
    <source>
        <dbReference type="EMBL" id="KAK9817889.1"/>
    </source>
</evidence>
<feature type="transmembrane region" description="Helical" evidence="2">
    <location>
        <begin position="205"/>
        <end position="223"/>
    </location>
</feature>
<gene>
    <name evidence="3" type="ORF">WJX72_003805</name>
</gene>
<sequence length="357" mass="39116">MLSTSAARTCDYVVIGIAGVGFLLCLAAAAFAVPWRASTRASKIHREFSLFWRDRLLLQLIAAAWLAVQVLRLPTLWTPDSQLVPASQTAWTSKGLLCRIYLTLSLGLLQPLFLLTAALLCKMSLSRRKPAAGQWANSWVLALALAATIPVLILQSVVAWASLIVGTTAEESRGSLLHYLIATHTAGTAEECGGEQHAGCALCRFPAVSSMVSVAFALVYLFVIRQLTSRMLSAAINRRLQRRLRCFQVTLFIAIPLGEALRSCTVITNPFNLVFEVLWLLYFLTIPVTIAAASWLLVVIPAWEARCAMQEKEIPWDDSASNSERPQELVLLVQRKPGPGPPPSPTADKYQQTFSSP</sequence>
<organism evidence="3 4">
    <name type="scientific">[Myrmecia] bisecta</name>
    <dbReference type="NCBI Taxonomy" id="41462"/>
    <lineage>
        <taxon>Eukaryota</taxon>
        <taxon>Viridiplantae</taxon>
        <taxon>Chlorophyta</taxon>
        <taxon>core chlorophytes</taxon>
        <taxon>Trebouxiophyceae</taxon>
        <taxon>Trebouxiales</taxon>
        <taxon>Trebouxiaceae</taxon>
        <taxon>Myrmecia</taxon>
    </lineage>
</organism>
<dbReference type="Proteomes" id="UP001489004">
    <property type="component" value="Unassembled WGS sequence"/>
</dbReference>
<feature type="transmembrane region" description="Helical" evidence="2">
    <location>
        <begin position="100"/>
        <end position="120"/>
    </location>
</feature>
<feature type="transmembrane region" description="Helical" evidence="2">
    <location>
        <begin position="244"/>
        <end position="261"/>
    </location>
</feature>
<keyword evidence="2" id="KW-1133">Transmembrane helix</keyword>
<accession>A0AAW1QBR6</accession>
<keyword evidence="2" id="KW-0812">Transmembrane</keyword>
<evidence type="ECO:0000256" key="2">
    <source>
        <dbReference type="SAM" id="Phobius"/>
    </source>
</evidence>
<dbReference type="PANTHER" id="PTHR34116">
    <property type="entry name" value="PLASMINOGEN ACTIVATOR INHIBITOR"/>
    <property type="match status" value="1"/>
</dbReference>
<feature type="transmembrane region" description="Helical" evidence="2">
    <location>
        <begin position="281"/>
        <end position="303"/>
    </location>
</feature>
<keyword evidence="2" id="KW-0472">Membrane</keyword>
<proteinExistence type="predicted"/>
<dbReference type="AlphaFoldDB" id="A0AAW1QBR6"/>
<feature type="transmembrane region" description="Helical" evidence="2">
    <location>
        <begin position="12"/>
        <end position="35"/>
    </location>
</feature>
<evidence type="ECO:0000256" key="1">
    <source>
        <dbReference type="SAM" id="MobiDB-lite"/>
    </source>
</evidence>
<name>A0AAW1QBR6_9CHLO</name>
<evidence type="ECO:0000313" key="4">
    <source>
        <dbReference type="Proteomes" id="UP001489004"/>
    </source>
</evidence>
<feature type="region of interest" description="Disordered" evidence="1">
    <location>
        <begin position="331"/>
        <end position="357"/>
    </location>
</feature>
<keyword evidence="4" id="KW-1185">Reference proteome</keyword>